<keyword evidence="1" id="KW-0479">Metal-binding</keyword>
<evidence type="ECO:0008006" key="10">
    <source>
        <dbReference type="Google" id="ProtNLM"/>
    </source>
</evidence>
<accession>A0AAD8JNG8</accession>
<evidence type="ECO:0000256" key="4">
    <source>
        <dbReference type="PROSITE-ProRule" id="PRU00325"/>
    </source>
</evidence>
<dbReference type="PANTHER" id="PTHR47718">
    <property type="entry name" value="OS01G0519700 PROTEIN"/>
    <property type="match status" value="1"/>
</dbReference>
<dbReference type="AlphaFoldDB" id="A0AAD8JNG8"/>
<dbReference type="InterPro" id="IPR004330">
    <property type="entry name" value="FAR1_DNA_bnd_dom"/>
</dbReference>
<dbReference type="Pfam" id="PF03101">
    <property type="entry name" value="FAR1"/>
    <property type="match status" value="1"/>
</dbReference>
<dbReference type="GO" id="GO:0008270">
    <property type="term" value="F:zinc ion binding"/>
    <property type="evidence" value="ECO:0007669"/>
    <property type="project" value="UniProtKB-KW"/>
</dbReference>
<dbReference type="PROSITE" id="PS51999">
    <property type="entry name" value="ZF_GRF"/>
    <property type="match status" value="1"/>
</dbReference>
<dbReference type="InterPro" id="IPR018289">
    <property type="entry name" value="MULE_transposase_dom"/>
</dbReference>
<evidence type="ECO:0000259" key="6">
    <source>
        <dbReference type="PROSITE" id="PS50966"/>
    </source>
</evidence>
<dbReference type="SMART" id="SM00575">
    <property type="entry name" value="ZnF_PMZ"/>
    <property type="match status" value="1"/>
</dbReference>
<comment type="caution">
    <text evidence="8">The sequence shown here is derived from an EMBL/GenBank/DDBJ whole genome shotgun (WGS) entry which is preliminary data.</text>
</comment>
<evidence type="ECO:0000256" key="5">
    <source>
        <dbReference type="SAM" id="MobiDB-lite"/>
    </source>
</evidence>
<evidence type="ECO:0000259" key="7">
    <source>
        <dbReference type="PROSITE" id="PS51999"/>
    </source>
</evidence>
<evidence type="ECO:0000256" key="2">
    <source>
        <dbReference type="ARBA" id="ARBA00022771"/>
    </source>
</evidence>
<feature type="region of interest" description="Disordered" evidence="5">
    <location>
        <begin position="820"/>
        <end position="843"/>
    </location>
</feature>
<dbReference type="Proteomes" id="UP001229421">
    <property type="component" value="Unassembled WGS sequence"/>
</dbReference>
<evidence type="ECO:0000313" key="9">
    <source>
        <dbReference type="Proteomes" id="UP001229421"/>
    </source>
</evidence>
<dbReference type="Pfam" id="PF04434">
    <property type="entry name" value="SWIM"/>
    <property type="match status" value="1"/>
</dbReference>
<evidence type="ECO:0000256" key="1">
    <source>
        <dbReference type="ARBA" id="ARBA00022723"/>
    </source>
</evidence>
<name>A0AAD8JNG8_TARER</name>
<organism evidence="8 9">
    <name type="scientific">Tagetes erecta</name>
    <name type="common">African marigold</name>
    <dbReference type="NCBI Taxonomy" id="13708"/>
    <lineage>
        <taxon>Eukaryota</taxon>
        <taxon>Viridiplantae</taxon>
        <taxon>Streptophyta</taxon>
        <taxon>Embryophyta</taxon>
        <taxon>Tracheophyta</taxon>
        <taxon>Spermatophyta</taxon>
        <taxon>Magnoliopsida</taxon>
        <taxon>eudicotyledons</taxon>
        <taxon>Gunneridae</taxon>
        <taxon>Pentapetalae</taxon>
        <taxon>asterids</taxon>
        <taxon>campanulids</taxon>
        <taxon>Asterales</taxon>
        <taxon>Asteraceae</taxon>
        <taxon>Asteroideae</taxon>
        <taxon>Heliantheae alliance</taxon>
        <taxon>Tageteae</taxon>
        <taxon>Tagetes</taxon>
    </lineage>
</organism>
<dbReference type="EMBL" id="JAUHHV010000012">
    <property type="protein sequence ID" value="KAK1406588.1"/>
    <property type="molecule type" value="Genomic_DNA"/>
</dbReference>
<feature type="domain" description="SWIM-type" evidence="6">
    <location>
        <begin position="670"/>
        <end position="708"/>
    </location>
</feature>
<evidence type="ECO:0000256" key="3">
    <source>
        <dbReference type="ARBA" id="ARBA00022833"/>
    </source>
</evidence>
<keyword evidence="3" id="KW-0862">Zinc</keyword>
<sequence>MVFCHCGKDATTRTSWTLKNPGRCFYACAGQVARCGFFEWLDEKRCQACTDIIPGLLRAKNDLECLPNLSSKFDALNSPIVMNNTTNIEDSNSPLSPINVFAHNLNDYIEVEVNNEHIINDVPIQEEEDIVVSISPNGTKLYTRKVAEHLIPVKGCRFKSFEDGLQTFKSYAEKVGFSVRKGQTKWWKDAVTHKYLRCNKAGNPQPKHKFDTLDKGSLKQKRRSRFTTCDCKVHILLNFDEAQNEWVVVTFDEYHNHPLVSSINKDLNKISKKLPFSTKQYIHNMSINSVGPVKAHRLLVSLMGGVHNVRGTVTDFKNFSQSIRIFIGDRDSQMILERLRERLESLPNFFFDFVVQNGKLRSVFWADEISKLNYEAFGDVLAFDATYQTNNFCFFIGYDMVFVPFTGVDNNKNCVTFGAGLIFDETTESFIWLLECFITAHKKQPALVLTDQDAAMRQAILEVLPASRHRLCMWHIMKKLPVKISGELLQNTNIRKLLHRLVWNLFISPATFESRWQDLIEMFSLQDHEWLSEMYAIRHRWVPAYFRELPLCCLMKTTSRCESSNSFFKVNSSSANTLVQFMLCYDARLESQRYRQRLAQFKTSDTSFVGTTNLVIEKHAFDLYSHTIFLEVQKEITKGLFCCYIANKELVDGVHVYHVSHLDCRNDLTNTFQVKFESETLSTSCSCRGFTRLGYLCRHIFAVYRVNKIEKIPELYISKRWLRNVLPSSIYSLHSRYGVDNQPQSVLRTEILDLMTECCDVLRGDIEGLSTFANQLKDMRQELIKKGYREPEGKDAACSVIEELVGQPIVSEISVANPEGIRNKGTGKRGRIHAPAEKKSKKPRRVRLCHTCNKYVDDHDSRNCKKITAQAQEQENAGP</sequence>
<proteinExistence type="predicted"/>
<dbReference type="InterPro" id="IPR010666">
    <property type="entry name" value="Znf_GRF"/>
</dbReference>
<gene>
    <name evidence="8" type="ORF">QVD17_42027</name>
</gene>
<dbReference type="Pfam" id="PF10551">
    <property type="entry name" value="MULE"/>
    <property type="match status" value="1"/>
</dbReference>
<evidence type="ECO:0000313" key="8">
    <source>
        <dbReference type="EMBL" id="KAK1406588.1"/>
    </source>
</evidence>
<reference evidence="8" key="1">
    <citation type="journal article" date="2023" name="bioRxiv">
        <title>Improved chromosome-level genome assembly for marigold (Tagetes erecta).</title>
        <authorList>
            <person name="Jiang F."/>
            <person name="Yuan L."/>
            <person name="Wang S."/>
            <person name="Wang H."/>
            <person name="Xu D."/>
            <person name="Wang A."/>
            <person name="Fan W."/>
        </authorList>
    </citation>
    <scope>NUCLEOTIDE SEQUENCE</scope>
    <source>
        <strain evidence="8">WSJ</strain>
        <tissue evidence="8">Leaf</tissue>
    </source>
</reference>
<dbReference type="Pfam" id="PF06839">
    <property type="entry name" value="Zn_ribbon_GRF"/>
    <property type="match status" value="1"/>
</dbReference>
<keyword evidence="9" id="KW-1185">Reference proteome</keyword>
<protein>
    <recommendedName>
        <fullName evidence="10">Protein FAR1-RELATED SEQUENCE</fullName>
    </recommendedName>
</protein>
<dbReference type="InterPro" id="IPR007527">
    <property type="entry name" value="Znf_SWIM"/>
</dbReference>
<dbReference type="PANTHER" id="PTHR47718:SF12">
    <property type="entry name" value="PROTEIN FAR1-RELATED SEQUENCE"/>
    <property type="match status" value="1"/>
</dbReference>
<dbReference type="InterPro" id="IPR006564">
    <property type="entry name" value="Znf_PMZ"/>
</dbReference>
<keyword evidence="2 4" id="KW-0863">Zinc-finger</keyword>
<dbReference type="PROSITE" id="PS50966">
    <property type="entry name" value="ZF_SWIM"/>
    <property type="match status" value="1"/>
</dbReference>
<feature type="domain" description="GRF-type" evidence="7">
    <location>
        <begin position="4"/>
        <end position="44"/>
    </location>
</feature>